<name>A0ABV8DPN3_9NOCA</name>
<dbReference type="RefSeq" id="WP_378611417.1">
    <property type="nucleotide sequence ID" value="NZ_JBHSAX010000006.1"/>
</dbReference>
<proteinExistence type="predicted"/>
<sequence length="157" mass="17190">MMFERCHTTSEVAGIYRRIGFTTVSCMSDRVSLIAAPSLGAVAMPPTVGARVRDQLVSQHRCKSTPILTHRGPDRSWVFLVGPAWGRTMTPATMNTLATQGLRVLVAGQRIWLPMTDHPIGWRWLSPPIDVASLPARTTVIAAARQHLGPLPRSASR</sequence>
<keyword evidence="2" id="KW-1185">Reference proteome</keyword>
<gene>
    <name evidence="1" type="ORF">ACFO0B_06630</name>
</gene>
<comment type="caution">
    <text evidence="1">The sequence shown here is derived from an EMBL/GenBank/DDBJ whole genome shotgun (WGS) entry which is preliminary data.</text>
</comment>
<accession>A0ABV8DPN3</accession>
<organism evidence="1 2">
    <name type="scientific">Nocardia jiangsuensis</name>
    <dbReference type="NCBI Taxonomy" id="1691563"/>
    <lineage>
        <taxon>Bacteria</taxon>
        <taxon>Bacillati</taxon>
        <taxon>Actinomycetota</taxon>
        <taxon>Actinomycetes</taxon>
        <taxon>Mycobacteriales</taxon>
        <taxon>Nocardiaceae</taxon>
        <taxon>Nocardia</taxon>
    </lineage>
</organism>
<evidence type="ECO:0000313" key="2">
    <source>
        <dbReference type="Proteomes" id="UP001595696"/>
    </source>
</evidence>
<dbReference type="Proteomes" id="UP001595696">
    <property type="component" value="Unassembled WGS sequence"/>
</dbReference>
<dbReference type="EMBL" id="JBHSAX010000006">
    <property type="protein sequence ID" value="MFC3961660.1"/>
    <property type="molecule type" value="Genomic_DNA"/>
</dbReference>
<evidence type="ECO:0000313" key="1">
    <source>
        <dbReference type="EMBL" id="MFC3961660.1"/>
    </source>
</evidence>
<protein>
    <submittedName>
        <fullName evidence="1">Uncharacterized protein</fullName>
    </submittedName>
</protein>
<reference evidence="2" key="1">
    <citation type="journal article" date="2019" name="Int. J. Syst. Evol. Microbiol.">
        <title>The Global Catalogue of Microorganisms (GCM) 10K type strain sequencing project: providing services to taxonomists for standard genome sequencing and annotation.</title>
        <authorList>
            <consortium name="The Broad Institute Genomics Platform"/>
            <consortium name="The Broad Institute Genome Sequencing Center for Infectious Disease"/>
            <person name="Wu L."/>
            <person name="Ma J."/>
        </authorList>
    </citation>
    <scope>NUCLEOTIDE SEQUENCE [LARGE SCALE GENOMIC DNA]</scope>
    <source>
        <strain evidence="2">CGMCC 4.7330</strain>
    </source>
</reference>